<evidence type="ECO:0000313" key="3">
    <source>
        <dbReference type="Proteomes" id="UP000443353"/>
    </source>
</evidence>
<gene>
    <name evidence="2" type="ORF">GPY61_05600</name>
</gene>
<feature type="signal peptide" evidence="1">
    <location>
        <begin position="1"/>
        <end position="21"/>
    </location>
</feature>
<dbReference type="InterPro" id="IPR005534">
    <property type="entry name" value="Curli_assmbl/transp-comp_CsgG"/>
</dbReference>
<dbReference type="EMBL" id="WSES01000002">
    <property type="protein sequence ID" value="MVW59397.1"/>
    <property type="molecule type" value="Genomic_DNA"/>
</dbReference>
<name>A0A7X3FYH9_9BURK</name>
<protein>
    <submittedName>
        <fullName evidence="2">Peptidoglycan-binding protein</fullName>
    </submittedName>
</protein>
<dbReference type="Pfam" id="PF03783">
    <property type="entry name" value="CsgG"/>
    <property type="match status" value="1"/>
</dbReference>
<dbReference type="Proteomes" id="UP000443353">
    <property type="component" value="Unassembled WGS sequence"/>
</dbReference>
<dbReference type="RefSeq" id="WP_160407597.1">
    <property type="nucleotide sequence ID" value="NZ_CP168562.1"/>
</dbReference>
<keyword evidence="1" id="KW-0732">Signal</keyword>
<evidence type="ECO:0000256" key="1">
    <source>
        <dbReference type="SAM" id="SignalP"/>
    </source>
</evidence>
<comment type="caution">
    <text evidence="2">The sequence shown here is derived from an EMBL/GenBank/DDBJ whole genome shotgun (WGS) entry which is preliminary data.</text>
</comment>
<reference evidence="2 3" key="1">
    <citation type="submission" date="2019-12" db="EMBL/GenBank/DDBJ databases">
        <authorList>
            <person name="Li C."/>
            <person name="Zhao J."/>
        </authorList>
    </citation>
    <scope>NUCLEOTIDE SEQUENCE [LARGE SCALE GENOMIC DNA]</scope>
    <source>
        <strain evidence="2 3">NEAU-DD11</strain>
    </source>
</reference>
<keyword evidence="3" id="KW-1185">Reference proteome</keyword>
<feature type="chain" id="PRO_5031021939" evidence="1">
    <location>
        <begin position="22"/>
        <end position="327"/>
    </location>
</feature>
<dbReference type="AlphaFoldDB" id="A0A7X3FYH9"/>
<organism evidence="2 3">
    <name type="scientific">Massilia cellulosiltytica</name>
    <dbReference type="NCBI Taxonomy" id="2683234"/>
    <lineage>
        <taxon>Bacteria</taxon>
        <taxon>Pseudomonadati</taxon>
        <taxon>Pseudomonadota</taxon>
        <taxon>Betaproteobacteria</taxon>
        <taxon>Burkholderiales</taxon>
        <taxon>Oxalobacteraceae</taxon>
        <taxon>Telluria group</taxon>
        <taxon>Massilia</taxon>
    </lineage>
</organism>
<evidence type="ECO:0000313" key="2">
    <source>
        <dbReference type="EMBL" id="MVW59397.1"/>
    </source>
</evidence>
<accession>A0A7X3FYH9</accession>
<proteinExistence type="predicted"/>
<dbReference type="GO" id="GO:0030288">
    <property type="term" value="C:outer membrane-bounded periplasmic space"/>
    <property type="evidence" value="ECO:0007669"/>
    <property type="project" value="InterPro"/>
</dbReference>
<sequence length="327" mass="33982">MKPIRISIIAALLAGATSLHAQETTSKVERCDRPLGTIAVTEAQSESAHALQSYGLGSPVALLRIMIQQSNCFQVVERGAAMANLQQERALAANGETLSGSNVGKGQLQAADFVMTPNVQFAAANTGGIGGAISDYGGRLLGGLGRIAGGIAGNLKFKEAQTSLLIADVRSGIQVAAEEGVATKTDFGISGWSWGGGDYSRLGGYTNTPEGKMVAASLLDNYNRIVARIRNEPSLVRTSSAASKVNAQASTREGVPVTAGASVYARLATVKVYTEPRSGSKVMGTLKRSEEAIATGEERDGFVKIDGENVSGGWVQRTLVATQPAPQ</sequence>